<feature type="chain" id="PRO_5047284316" evidence="3">
    <location>
        <begin position="32"/>
        <end position="411"/>
    </location>
</feature>
<gene>
    <name evidence="5" type="ORF">GCM10023322_54770</name>
</gene>
<feature type="signal peptide" evidence="3">
    <location>
        <begin position="1"/>
        <end position="31"/>
    </location>
</feature>
<reference evidence="6" key="1">
    <citation type="journal article" date="2019" name="Int. J. Syst. Evol. Microbiol.">
        <title>The Global Catalogue of Microorganisms (GCM) 10K type strain sequencing project: providing services to taxonomists for standard genome sequencing and annotation.</title>
        <authorList>
            <consortium name="The Broad Institute Genomics Platform"/>
            <consortium name="The Broad Institute Genome Sequencing Center for Infectious Disease"/>
            <person name="Wu L."/>
            <person name="Ma J."/>
        </authorList>
    </citation>
    <scope>NUCLEOTIDE SEQUENCE [LARGE SCALE GENOMIC DNA]</scope>
    <source>
        <strain evidence="6">JCM 18304</strain>
    </source>
</reference>
<comment type="similarity">
    <text evidence="1">Belongs to the leucine-binding protein family.</text>
</comment>
<sequence length="411" mass="41905">MASYARPGAARLSRRSLLAAGISGAAAVAVAACDGRSDDMMAGSASLPRGADLVIGACLDLTGSGRTVGVAQQRGLQIALDLINQSGVTVGHTTRRVRLLVKDTNSDPDSAVAAAKQLISGEQAIGLIVGGSAATTSAIAPVAEQASVPMMATGCADDIVKPVPQRRFVFKLGPNASDVAAVLTNNIAHAGGVDRVAILASADDHGDSGLAAMRTALTTSGRTMVTTVGLPVGVSSYQSQAKQVIKDRPDGIVIWSMAPTSGLAARALHDAGYRGRLFFDSGAASDDTLAGSNRTATVGGVLVSPSILGGVPLAVTTPEAVAQQNYFEQYTSLFGAFSGLSIYGADALNVLAGAVAKAGSTDHLRIRNGLESMPFDGLAGEYKFQTIEHGGLQADALQLFEIEQSGWVQLT</sequence>
<comment type="caution">
    <text evidence="5">The sequence shown here is derived from an EMBL/GenBank/DDBJ whole genome shotgun (WGS) entry which is preliminary data.</text>
</comment>
<dbReference type="PANTHER" id="PTHR30483:SF38">
    <property type="entry name" value="BLR7848 PROTEIN"/>
    <property type="match status" value="1"/>
</dbReference>
<dbReference type="Gene3D" id="3.40.50.2300">
    <property type="match status" value="2"/>
</dbReference>
<dbReference type="EMBL" id="BAABJQ010000018">
    <property type="protein sequence ID" value="GAA5193225.1"/>
    <property type="molecule type" value="Genomic_DNA"/>
</dbReference>
<keyword evidence="2 3" id="KW-0732">Signal</keyword>
<dbReference type="InterPro" id="IPR028081">
    <property type="entry name" value="Leu-bd"/>
</dbReference>
<organism evidence="5 6">
    <name type="scientific">Rugosimonospora acidiphila</name>
    <dbReference type="NCBI Taxonomy" id="556531"/>
    <lineage>
        <taxon>Bacteria</taxon>
        <taxon>Bacillati</taxon>
        <taxon>Actinomycetota</taxon>
        <taxon>Actinomycetes</taxon>
        <taxon>Micromonosporales</taxon>
        <taxon>Micromonosporaceae</taxon>
        <taxon>Rugosimonospora</taxon>
    </lineage>
</organism>
<dbReference type="InterPro" id="IPR028082">
    <property type="entry name" value="Peripla_BP_I"/>
</dbReference>
<dbReference type="InterPro" id="IPR006311">
    <property type="entry name" value="TAT_signal"/>
</dbReference>
<proteinExistence type="inferred from homology"/>
<evidence type="ECO:0000256" key="1">
    <source>
        <dbReference type="ARBA" id="ARBA00010062"/>
    </source>
</evidence>
<evidence type="ECO:0000256" key="2">
    <source>
        <dbReference type="ARBA" id="ARBA00022729"/>
    </source>
</evidence>
<evidence type="ECO:0000259" key="4">
    <source>
        <dbReference type="Pfam" id="PF13458"/>
    </source>
</evidence>
<keyword evidence="6" id="KW-1185">Reference proteome</keyword>
<protein>
    <submittedName>
        <fullName evidence="5">ABC transporter substrate-binding protein</fullName>
    </submittedName>
</protein>
<dbReference type="PROSITE" id="PS51318">
    <property type="entry name" value="TAT"/>
    <property type="match status" value="1"/>
</dbReference>
<dbReference type="RefSeq" id="WP_345634313.1">
    <property type="nucleotide sequence ID" value="NZ_BAABJQ010000018.1"/>
</dbReference>
<evidence type="ECO:0000313" key="5">
    <source>
        <dbReference type="EMBL" id="GAA5193225.1"/>
    </source>
</evidence>
<dbReference type="PROSITE" id="PS51257">
    <property type="entry name" value="PROKAR_LIPOPROTEIN"/>
    <property type="match status" value="1"/>
</dbReference>
<dbReference type="Pfam" id="PF13458">
    <property type="entry name" value="Peripla_BP_6"/>
    <property type="match status" value="1"/>
</dbReference>
<feature type="domain" description="Leucine-binding protein" evidence="4">
    <location>
        <begin position="55"/>
        <end position="391"/>
    </location>
</feature>
<dbReference type="SUPFAM" id="SSF53822">
    <property type="entry name" value="Periplasmic binding protein-like I"/>
    <property type="match status" value="1"/>
</dbReference>
<dbReference type="PANTHER" id="PTHR30483">
    <property type="entry name" value="LEUCINE-SPECIFIC-BINDING PROTEIN"/>
    <property type="match status" value="1"/>
</dbReference>
<evidence type="ECO:0000256" key="3">
    <source>
        <dbReference type="SAM" id="SignalP"/>
    </source>
</evidence>
<evidence type="ECO:0000313" key="6">
    <source>
        <dbReference type="Proteomes" id="UP001501570"/>
    </source>
</evidence>
<accession>A0ABP9SBW7</accession>
<dbReference type="Proteomes" id="UP001501570">
    <property type="component" value="Unassembled WGS sequence"/>
</dbReference>
<dbReference type="InterPro" id="IPR051010">
    <property type="entry name" value="BCAA_transport"/>
</dbReference>
<name>A0ABP9SBW7_9ACTN</name>